<dbReference type="RefSeq" id="WP_119351881.1">
    <property type="nucleotide sequence ID" value="NZ_QWET01000024.1"/>
</dbReference>
<dbReference type="OrthoDB" id="9803106at2"/>
<keyword evidence="3" id="KW-1185">Reference proteome</keyword>
<evidence type="ECO:0000313" key="3">
    <source>
        <dbReference type="Proteomes" id="UP000266441"/>
    </source>
</evidence>
<comment type="caution">
    <text evidence="2">The sequence shown here is derived from an EMBL/GenBank/DDBJ whole genome shotgun (WGS) entry which is preliminary data.</text>
</comment>
<reference evidence="2 3" key="1">
    <citation type="journal article" date="2015" name="Int. J. Syst. Evol. Microbiol.">
        <title>Mariniphaga sediminis sp. nov., isolated from coastal sediment.</title>
        <authorList>
            <person name="Wang F.Q."/>
            <person name="Shen Q.Y."/>
            <person name="Chen G.J."/>
            <person name="Du Z.J."/>
        </authorList>
    </citation>
    <scope>NUCLEOTIDE SEQUENCE [LARGE SCALE GENOMIC DNA]</scope>
    <source>
        <strain evidence="2 3">SY21</strain>
    </source>
</reference>
<protein>
    <submittedName>
        <fullName evidence="2">Nucleotidyltransferase domain-containing protein</fullName>
    </submittedName>
</protein>
<evidence type="ECO:0000259" key="1">
    <source>
        <dbReference type="Pfam" id="PF01909"/>
    </source>
</evidence>
<dbReference type="Pfam" id="PF01909">
    <property type="entry name" value="NTP_transf_2"/>
    <property type="match status" value="1"/>
</dbReference>
<dbReference type="AlphaFoldDB" id="A0A399CTG3"/>
<accession>A0A399CTG3</accession>
<organism evidence="2 3">
    <name type="scientific">Mariniphaga sediminis</name>
    <dbReference type="NCBI Taxonomy" id="1628158"/>
    <lineage>
        <taxon>Bacteria</taxon>
        <taxon>Pseudomonadati</taxon>
        <taxon>Bacteroidota</taxon>
        <taxon>Bacteroidia</taxon>
        <taxon>Marinilabiliales</taxon>
        <taxon>Prolixibacteraceae</taxon>
        <taxon>Mariniphaga</taxon>
    </lineage>
</organism>
<dbReference type="SUPFAM" id="SSF81301">
    <property type="entry name" value="Nucleotidyltransferase"/>
    <property type="match status" value="1"/>
</dbReference>
<dbReference type="InterPro" id="IPR002934">
    <property type="entry name" value="Polymerase_NTP_transf_dom"/>
</dbReference>
<keyword evidence="2" id="KW-0808">Transferase</keyword>
<dbReference type="InterPro" id="IPR043519">
    <property type="entry name" value="NT_sf"/>
</dbReference>
<feature type="domain" description="Polymerase nucleotidyl transferase" evidence="1">
    <location>
        <begin position="10"/>
        <end position="90"/>
    </location>
</feature>
<dbReference type="EMBL" id="QWET01000024">
    <property type="protein sequence ID" value="RIH63214.1"/>
    <property type="molecule type" value="Genomic_DNA"/>
</dbReference>
<gene>
    <name evidence="2" type="ORF">D1164_21055</name>
</gene>
<dbReference type="CDD" id="cd05403">
    <property type="entry name" value="NT_KNTase_like"/>
    <property type="match status" value="1"/>
</dbReference>
<proteinExistence type="predicted"/>
<dbReference type="GO" id="GO:0016779">
    <property type="term" value="F:nucleotidyltransferase activity"/>
    <property type="evidence" value="ECO:0007669"/>
    <property type="project" value="InterPro"/>
</dbReference>
<evidence type="ECO:0000313" key="2">
    <source>
        <dbReference type="EMBL" id="RIH63214.1"/>
    </source>
</evidence>
<name>A0A399CTG3_9BACT</name>
<dbReference type="PANTHER" id="PTHR33933">
    <property type="entry name" value="NUCLEOTIDYLTRANSFERASE"/>
    <property type="match status" value="1"/>
</dbReference>
<dbReference type="InterPro" id="IPR052548">
    <property type="entry name" value="Type_VII_TA_antitoxin"/>
</dbReference>
<dbReference type="Proteomes" id="UP000266441">
    <property type="component" value="Unassembled WGS sequence"/>
</dbReference>
<sequence length="105" mass="12377">MKQKEKKILNRAKDILKTIAPDARILLYGSRARGDAQSDSDWDILVILNKQKIESSDYDLISYPIYELGWQEDVIFSVKLYTKTEWMRRSFTPFYKNVEKEGIVL</sequence>
<dbReference type="PANTHER" id="PTHR33933:SF1">
    <property type="entry name" value="PROTEIN ADENYLYLTRANSFERASE MNTA-RELATED"/>
    <property type="match status" value="1"/>
</dbReference>
<dbReference type="Gene3D" id="3.30.460.10">
    <property type="entry name" value="Beta Polymerase, domain 2"/>
    <property type="match status" value="1"/>
</dbReference>